<evidence type="ECO:0000256" key="2">
    <source>
        <dbReference type="ARBA" id="ARBA00022771"/>
    </source>
</evidence>
<evidence type="ECO:0000256" key="4">
    <source>
        <dbReference type="ARBA" id="ARBA00023125"/>
    </source>
</evidence>
<evidence type="ECO:0000259" key="6">
    <source>
        <dbReference type="PROSITE" id="PS50950"/>
    </source>
</evidence>
<keyword evidence="1" id="KW-0479">Metal-binding</keyword>
<feature type="non-terminal residue" evidence="7">
    <location>
        <position position="1"/>
    </location>
</feature>
<gene>
    <name evidence="7" type="ORF">NQ318_007947</name>
</gene>
<dbReference type="GO" id="GO:0008270">
    <property type="term" value="F:zinc ion binding"/>
    <property type="evidence" value="ECO:0007669"/>
    <property type="project" value="UniProtKB-KW"/>
</dbReference>
<keyword evidence="3" id="KW-0862">Zinc</keyword>
<sequence>TDVLFMSKEKIFNSRLRLLRLKNMQFHVYKNYLALEMTLRDMVKVKLERYLVSIIIRKNDYCCVPRCSFWIKRDPQVSFHIFPEQEKHQVSLVNKFGQKERIDKRNAWILKLRIGKPVSKFMKVCSLHFTEEDYFYRLSATNDDCSRRVVSTSYRLRLTFPSRARHCLTTSCNSATFLLGRNFSTAAIFGKVSVKTTLAASTSPFCNFAKSALVTATSVSIWGSFSKAVHKIIVKY</sequence>
<dbReference type="InterPro" id="IPR006612">
    <property type="entry name" value="THAP_Znf"/>
</dbReference>
<reference evidence="7" key="1">
    <citation type="journal article" date="2023" name="Insect Mol. Biol.">
        <title>Genome sequencing provides insights into the evolution of gene families encoding plant cell wall-degrading enzymes in longhorned beetles.</title>
        <authorList>
            <person name="Shin N.R."/>
            <person name="Okamura Y."/>
            <person name="Kirsch R."/>
            <person name="Pauchet Y."/>
        </authorList>
    </citation>
    <scope>NUCLEOTIDE SEQUENCE</scope>
    <source>
        <strain evidence="7">AMC_N1</strain>
    </source>
</reference>
<organism evidence="7 8">
    <name type="scientific">Aromia moschata</name>
    <dbReference type="NCBI Taxonomy" id="1265417"/>
    <lineage>
        <taxon>Eukaryota</taxon>
        <taxon>Metazoa</taxon>
        <taxon>Ecdysozoa</taxon>
        <taxon>Arthropoda</taxon>
        <taxon>Hexapoda</taxon>
        <taxon>Insecta</taxon>
        <taxon>Pterygota</taxon>
        <taxon>Neoptera</taxon>
        <taxon>Endopterygota</taxon>
        <taxon>Coleoptera</taxon>
        <taxon>Polyphaga</taxon>
        <taxon>Cucujiformia</taxon>
        <taxon>Chrysomeloidea</taxon>
        <taxon>Cerambycidae</taxon>
        <taxon>Cerambycinae</taxon>
        <taxon>Callichromatini</taxon>
        <taxon>Aromia</taxon>
    </lineage>
</organism>
<dbReference type="PROSITE" id="PS50950">
    <property type="entry name" value="ZF_THAP"/>
    <property type="match status" value="1"/>
</dbReference>
<dbReference type="AlphaFoldDB" id="A0AAV8YB84"/>
<dbReference type="Proteomes" id="UP001162162">
    <property type="component" value="Unassembled WGS sequence"/>
</dbReference>
<dbReference type="SUPFAM" id="SSF57716">
    <property type="entry name" value="Glucocorticoid receptor-like (DNA-binding domain)"/>
    <property type="match status" value="1"/>
</dbReference>
<evidence type="ECO:0000256" key="1">
    <source>
        <dbReference type="ARBA" id="ARBA00022723"/>
    </source>
</evidence>
<dbReference type="EMBL" id="JAPWTK010000136">
    <property type="protein sequence ID" value="KAJ8948424.1"/>
    <property type="molecule type" value="Genomic_DNA"/>
</dbReference>
<keyword evidence="2 5" id="KW-0863">Zinc-finger</keyword>
<dbReference type="GO" id="GO:0003677">
    <property type="term" value="F:DNA binding"/>
    <property type="evidence" value="ECO:0007669"/>
    <property type="project" value="UniProtKB-UniRule"/>
</dbReference>
<dbReference type="Pfam" id="PF05485">
    <property type="entry name" value="THAP"/>
    <property type="match status" value="1"/>
</dbReference>
<evidence type="ECO:0000313" key="8">
    <source>
        <dbReference type="Proteomes" id="UP001162162"/>
    </source>
</evidence>
<keyword evidence="4 5" id="KW-0238">DNA-binding</keyword>
<evidence type="ECO:0000256" key="5">
    <source>
        <dbReference type="PROSITE-ProRule" id="PRU00309"/>
    </source>
</evidence>
<name>A0AAV8YB84_9CUCU</name>
<evidence type="ECO:0000313" key="7">
    <source>
        <dbReference type="EMBL" id="KAJ8948424.1"/>
    </source>
</evidence>
<evidence type="ECO:0000256" key="3">
    <source>
        <dbReference type="ARBA" id="ARBA00022833"/>
    </source>
</evidence>
<accession>A0AAV8YB84</accession>
<feature type="domain" description="THAP-type" evidence="6">
    <location>
        <begin position="56"/>
        <end position="154"/>
    </location>
</feature>
<proteinExistence type="predicted"/>
<keyword evidence="8" id="KW-1185">Reference proteome</keyword>
<comment type="caution">
    <text evidence="7">The sequence shown here is derived from an EMBL/GenBank/DDBJ whole genome shotgun (WGS) entry which is preliminary data.</text>
</comment>
<protein>
    <recommendedName>
        <fullName evidence="6">THAP-type domain-containing protein</fullName>
    </recommendedName>
</protein>